<gene>
    <name evidence="12" type="ORF">SAMN04488103_101739</name>
</gene>
<evidence type="ECO:0000256" key="5">
    <source>
        <dbReference type="ARBA" id="ARBA00023015"/>
    </source>
</evidence>
<evidence type="ECO:0000256" key="3">
    <source>
        <dbReference type="ARBA" id="ARBA00022679"/>
    </source>
</evidence>
<dbReference type="Pfam" id="PF04963">
    <property type="entry name" value="Sigma54_CBD"/>
    <property type="match status" value="1"/>
</dbReference>
<keyword evidence="7 9" id="KW-0238">DNA-binding</keyword>
<dbReference type="Gene3D" id="1.10.10.60">
    <property type="entry name" value="Homeodomain-like"/>
    <property type="match status" value="1"/>
</dbReference>
<feature type="domain" description="RNA polymerase sigma factor 54 core-binding" evidence="11">
    <location>
        <begin position="62"/>
        <end position="242"/>
    </location>
</feature>
<evidence type="ECO:0000313" key="13">
    <source>
        <dbReference type="Proteomes" id="UP000198761"/>
    </source>
</evidence>
<feature type="domain" description="RNA polymerase sigma factor 54 DNA-binding" evidence="10">
    <location>
        <begin position="254"/>
        <end position="397"/>
    </location>
</feature>
<comment type="function">
    <text evidence="9">Sigma factors are initiation factors that promote the attachment of RNA polymerase to specific initiation sites and are then released.</text>
</comment>
<dbReference type="PRINTS" id="PR00045">
    <property type="entry name" value="SIGMA54FCT"/>
</dbReference>
<dbReference type="GO" id="GO:0016987">
    <property type="term" value="F:sigma factor activity"/>
    <property type="evidence" value="ECO:0007669"/>
    <property type="project" value="UniProtKB-KW"/>
</dbReference>
<dbReference type="RefSeq" id="WP_175482008.1">
    <property type="nucleotide sequence ID" value="NZ_FOCE01000001.1"/>
</dbReference>
<dbReference type="AlphaFoldDB" id="A0A1H8A215"/>
<dbReference type="Gene3D" id="1.10.10.1330">
    <property type="entry name" value="RNA polymerase sigma-54 factor, core-binding domain"/>
    <property type="match status" value="1"/>
</dbReference>
<dbReference type="PROSITE" id="PS50044">
    <property type="entry name" value="SIGMA54_3"/>
    <property type="match status" value="1"/>
</dbReference>
<dbReference type="EMBL" id="FOCE01000001">
    <property type="protein sequence ID" value="SEM64750.1"/>
    <property type="molecule type" value="Genomic_DNA"/>
</dbReference>
<dbReference type="PIRSF" id="PIRSF000774">
    <property type="entry name" value="RpoN"/>
    <property type="match status" value="1"/>
</dbReference>
<dbReference type="InterPro" id="IPR007634">
    <property type="entry name" value="RNA_pol_sigma_54_DNA-bd"/>
</dbReference>
<organism evidence="12 13">
    <name type="scientific">Gemmobacter aquatilis</name>
    <dbReference type="NCBI Taxonomy" id="933059"/>
    <lineage>
        <taxon>Bacteria</taxon>
        <taxon>Pseudomonadati</taxon>
        <taxon>Pseudomonadota</taxon>
        <taxon>Alphaproteobacteria</taxon>
        <taxon>Rhodobacterales</taxon>
        <taxon>Paracoccaceae</taxon>
        <taxon>Gemmobacter</taxon>
    </lineage>
</organism>
<keyword evidence="6 9" id="KW-0731">Sigma factor</keyword>
<dbReference type="Proteomes" id="UP000198761">
    <property type="component" value="Unassembled WGS sequence"/>
</dbReference>
<dbReference type="InterPro" id="IPR038709">
    <property type="entry name" value="RpoN_core-bd_sf"/>
</dbReference>
<proteinExistence type="inferred from homology"/>
<keyword evidence="4 9" id="KW-0548">Nucleotidyltransferase</keyword>
<protein>
    <recommendedName>
        <fullName evidence="9">RNA polymerase sigma-54 factor</fullName>
    </recommendedName>
</protein>
<keyword evidence="3 9" id="KW-0808">Transferase</keyword>
<dbReference type="GO" id="GO:0000428">
    <property type="term" value="C:DNA-directed RNA polymerase complex"/>
    <property type="evidence" value="ECO:0007669"/>
    <property type="project" value="UniProtKB-KW"/>
</dbReference>
<evidence type="ECO:0000256" key="4">
    <source>
        <dbReference type="ARBA" id="ARBA00022695"/>
    </source>
</evidence>
<dbReference type="Pfam" id="PF00309">
    <property type="entry name" value="Sigma54_AID"/>
    <property type="match status" value="1"/>
</dbReference>
<dbReference type="Pfam" id="PF04552">
    <property type="entry name" value="Sigma54_DBD"/>
    <property type="match status" value="1"/>
</dbReference>
<dbReference type="GO" id="GO:0001216">
    <property type="term" value="F:DNA-binding transcription activator activity"/>
    <property type="evidence" value="ECO:0007669"/>
    <property type="project" value="InterPro"/>
</dbReference>
<evidence type="ECO:0000256" key="1">
    <source>
        <dbReference type="ARBA" id="ARBA00008798"/>
    </source>
</evidence>
<evidence type="ECO:0000256" key="6">
    <source>
        <dbReference type="ARBA" id="ARBA00023082"/>
    </source>
</evidence>
<evidence type="ECO:0000256" key="7">
    <source>
        <dbReference type="ARBA" id="ARBA00023125"/>
    </source>
</evidence>
<dbReference type="GO" id="GO:0003677">
    <property type="term" value="F:DNA binding"/>
    <property type="evidence" value="ECO:0007669"/>
    <property type="project" value="UniProtKB-KW"/>
</dbReference>
<evidence type="ECO:0000259" key="10">
    <source>
        <dbReference type="Pfam" id="PF04552"/>
    </source>
</evidence>
<accession>A0A1H8A215</accession>
<comment type="similarity">
    <text evidence="1 9">Belongs to the sigma-54 factor family.</text>
</comment>
<name>A0A1H8A215_9RHOB</name>
<dbReference type="PANTHER" id="PTHR32248">
    <property type="entry name" value="RNA POLYMERASE SIGMA-54 FACTOR"/>
    <property type="match status" value="1"/>
</dbReference>
<evidence type="ECO:0000256" key="9">
    <source>
        <dbReference type="PIRNR" id="PIRNR000774"/>
    </source>
</evidence>
<dbReference type="GO" id="GO:0006352">
    <property type="term" value="P:DNA-templated transcription initiation"/>
    <property type="evidence" value="ECO:0007669"/>
    <property type="project" value="InterPro"/>
</dbReference>
<keyword evidence="8 9" id="KW-0804">Transcription</keyword>
<keyword evidence="5 9" id="KW-0805">Transcription regulation</keyword>
<dbReference type="GO" id="GO:0016779">
    <property type="term" value="F:nucleotidyltransferase activity"/>
    <property type="evidence" value="ECO:0007669"/>
    <property type="project" value="UniProtKB-KW"/>
</dbReference>
<keyword evidence="13" id="KW-1185">Reference proteome</keyword>
<dbReference type="STRING" id="933059.SAMN04488103_101739"/>
<dbReference type="InterPro" id="IPR007046">
    <property type="entry name" value="RNA_pol_sigma_54_core-bd"/>
</dbReference>
<sequence length="402" mass="43638">MELQRTARTALHQRQTLSQTLRQAVAFMALPGAELAEQLAQAAEANPYLRLTRPRATAPAVEIAADAPSLIAHVLTQLPLLVPDRRQHPLALALAEALDASGYLVEPLASIALRAGQPEAALAQVLADLQQIEPAGLFARSLAECLSLQLRAENRLDPAFAALLDHLPLLAQGRHADLARLCGVAPDRLATMAAQLRRLDPRPGAGFSFTPPPPRLPDVTFTETETGWQARLSPDAMPALHLVPRQSGTSADQRRTHHEARRIVTAMDLRNRSLLAVAEAIARHQPEALRHGPAALRPLTRRTLAETLNLHETTIGRIVRHATAQINGTVIPLAAFFARPCNSDETACRSQILALMQQRLTQGPASDATLSRWLAEQGLNVPRRRIAKYRAAAHIPARAHSG</sequence>
<reference evidence="12 13" key="1">
    <citation type="submission" date="2016-10" db="EMBL/GenBank/DDBJ databases">
        <authorList>
            <person name="de Groot N.N."/>
        </authorList>
    </citation>
    <scope>NUCLEOTIDE SEQUENCE [LARGE SCALE GENOMIC DNA]</scope>
    <source>
        <strain evidence="12 13">DSM 3857</strain>
    </source>
</reference>
<dbReference type="InterPro" id="IPR000394">
    <property type="entry name" value="RNA_pol_sigma_54"/>
</dbReference>
<evidence type="ECO:0000313" key="12">
    <source>
        <dbReference type="EMBL" id="SEM64750.1"/>
    </source>
</evidence>
<evidence type="ECO:0000256" key="2">
    <source>
        <dbReference type="ARBA" id="ARBA00022478"/>
    </source>
</evidence>
<evidence type="ECO:0000256" key="8">
    <source>
        <dbReference type="ARBA" id="ARBA00023163"/>
    </source>
</evidence>
<keyword evidence="2 9" id="KW-0240">DNA-directed RNA polymerase</keyword>
<evidence type="ECO:0000259" key="11">
    <source>
        <dbReference type="Pfam" id="PF04963"/>
    </source>
</evidence>
<dbReference type="PANTHER" id="PTHR32248:SF4">
    <property type="entry name" value="RNA POLYMERASE SIGMA-54 FACTOR"/>
    <property type="match status" value="1"/>
</dbReference>